<sequence length="72" mass="8145">MSNSLKKHLPDSMFQAVDLLPKDGQPRILLTRHSIRDLADSDGFAGYQLPLTPIGRNLAFEWGQWLSQHSDL</sequence>
<name>A0AAJ2GZZ9_9HYPH</name>
<dbReference type="Proteomes" id="UP001268610">
    <property type="component" value="Unassembled WGS sequence"/>
</dbReference>
<feature type="non-terminal residue" evidence="1">
    <location>
        <position position="72"/>
    </location>
</feature>
<protein>
    <recommendedName>
        <fullName evidence="3">Histidine phosphatase family protein</fullName>
    </recommendedName>
</protein>
<dbReference type="SUPFAM" id="SSF53254">
    <property type="entry name" value="Phosphoglycerate mutase-like"/>
    <property type="match status" value="1"/>
</dbReference>
<evidence type="ECO:0000313" key="1">
    <source>
        <dbReference type="EMBL" id="MDR9778880.1"/>
    </source>
</evidence>
<accession>A0AAJ2GZZ9</accession>
<reference evidence="1" key="1">
    <citation type="submission" date="2023-04" db="EMBL/GenBank/DDBJ databases">
        <title>Genomic characterization of faba bean (Vicia faba) microsymbionts in Mexican soils.</title>
        <authorList>
            <person name="Rivera Orduna F.N."/>
            <person name="Guevara-Luna J."/>
            <person name="Yan J."/>
            <person name="Arroyo-Herrera I."/>
            <person name="Li Y."/>
            <person name="Vasquez-Murrieta M.S."/>
            <person name="Wang E.T."/>
        </authorList>
    </citation>
    <scope>NUCLEOTIDE SEQUENCE</scope>
    <source>
        <strain evidence="1">CH26</strain>
    </source>
</reference>
<dbReference type="AlphaFoldDB" id="A0AAJ2GZZ9"/>
<evidence type="ECO:0000313" key="2">
    <source>
        <dbReference type="Proteomes" id="UP001268610"/>
    </source>
</evidence>
<proteinExistence type="predicted"/>
<comment type="caution">
    <text evidence="1">The sequence shown here is derived from an EMBL/GenBank/DDBJ whole genome shotgun (WGS) entry which is preliminary data.</text>
</comment>
<gene>
    <name evidence="1" type="ORF">RJJ65_40755</name>
</gene>
<evidence type="ECO:0008006" key="3">
    <source>
        <dbReference type="Google" id="ProtNLM"/>
    </source>
</evidence>
<dbReference type="EMBL" id="JAVLSF010001324">
    <property type="protein sequence ID" value="MDR9778880.1"/>
    <property type="molecule type" value="Genomic_DNA"/>
</dbReference>
<dbReference type="InterPro" id="IPR029033">
    <property type="entry name" value="His_PPase_superfam"/>
</dbReference>
<organism evidence="1 2">
    <name type="scientific">Rhizobium hidalgonense</name>
    <dbReference type="NCBI Taxonomy" id="1538159"/>
    <lineage>
        <taxon>Bacteria</taxon>
        <taxon>Pseudomonadati</taxon>
        <taxon>Pseudomonadota</taxon>
        <taxon>Alphaproteobacteria</taxon>
        <taxon>Hyphomicrobiales</taxon>
        <taxon>Rhizobiaceae</taxon>
        <taxon>Rhizobium/Agrobacterium group</taxon>
        <taxon>Rhizobium</taxon>
    </lineage>
</organism>